<gene>
    <name evidence="2" type="ORF">SAMN06296416_102136</name>
</gene>
<proteinExistence type="predicted"/>
<name>A0A286D2M5_9GAMM</name>
<protein>
    <submittedName>
        <fullName evidence="2">Transcriptional regulator, contains XRE-family HTH domain</fullName>
    </submittedName>
</protein>
<dbReference type="InterPro" id="IPR001387">
    <property type="entry name" value="Cro/C1-type_HTH"/>
</dbReference>
<dbReference type="RefSeq" id="WP_097120922.1">
    <property type="nucleotide sequence ID" value="NZ_OCND01000002.1"/>
</dbReference>
<organism evidence="2 3">
    <name type="scientific">Pseudoxanthomonas wuyuanensis</name>
    <dbReference type="NCBI Taxonomy" id="1073196"/>
    <lineage>
        <taxon>Bacteria</taxon>
        <taxon>Pseudomonadati</taxon>
        <taxon>Pseudomonadota</taxon>
        <taxon>Gammaproteobacteria</taxon>
        <taxon>Lysobacterales</taxon>
        <taxon>Lysobacteraceae</taxon>
        <taxon>Pseudoxanthomonas</taxon>
    </lineage>
</organism>
<dbReference type="InterPro" id="IPR010982">
    <property type="entry name" value="Lambda_DNA-bd_dom_sf"/>
</dbReference>
<dbReference type="SMART" id="SM00530">
    <property type="entry name" value="HTH_XRE"/>
    <property type="match status" value="1"/>
</dbReference>
<dbReference type="GO" id="GO:0003677">
    <property type="term" value="F:DNA binding"/>
    <property type="evidence" value="ECO:0007669"/>
    <property type="project" value="InterPro"/>
</dbReference>
<dbReference type="Gene3D" id="1.10.260.40">
    <property type="entry name" value="lambda repressor-like DNA-binding domains"/>
    <property type="match status" value="1"/>
</dbReference>
<dbReference type="AlphaFoldDB" id="A0A286D2M5"/>
<reference evidence="2 3" key="1">
    <citation type="submission" date="2017-09" db="EMBL/GenBank/DDBJ databases">
        <authorList>
            <person name="Ehlers B."/>
            <person name="Leendertz F.H."/>
        </authorList>
    </citation>
    <scope>NUCLEOTIDE SEQUENCE [LARGE SCALE GENOMIC DNA]</scope>
    <source>
        <strain evidence="2 3">CGMCC 1.10978</strain>
    </source>
</reference>
<evidence type="ECO:0000313" key="2">
    <source>
        <dbReference type="EMBL" id="SOD52897.1"/>
    </source>
</evidence>
<dbReference type="Proteomes" id="UP000219374">
    <property type="component" value="Unassembled WGS sequence"/>
</dbReference>
<dbReference type="CDD" id="cd00093">
    <property type="entry name" value="HTH_XRE"/>
    <property type="match status" value="1"/>
</dbReference>
<evidence type="ECO:0000313" key="3">
    <source>
        <dbReference type="Proteomes" id="UP000219374"/>
    </source>
</evidence>
<dbReference type="Pfam" id="PF01381">
    <property type="entry name" value="HTH_3"/>
    <property type="match status" value="1"/>
</dbReference>
<dbReference type="EMBL" id="OCND01000002">
    <property type="protein sequence ID" value="SOD52897.1"/>
    <property type="molecule type" value="Genomic_DNA"/>
</dbReference>
<feature type="domain" description="HTH cro/C1-type" evidence="1">
    <location>
        <begin position="8"/>
        <end position="63"/>
    </location>
</feature>
<dbReference type="OrthoDB" id="9772064at2"/>
<evidence type="ECO:0000259" key="1">
    <source>
        <dbReference type="PROSITE" id="PS50943"/>
    </source>
</evidence>
<dbReference type="PROSITE" id="PS50943">
    <property type="entry name" value="HTH_CROC1"/>
    <property type="match status" value="1"/>
</dbReference>
<keyword evidence="3" id="KW-1185">Reference proteome</keyword>
<dbReference type="SUPFAM" id="SSF47413">
    <property type="entry name" value="lambda repressor-like DNA-binding domains"/>
    <property type="match status" value="1"/>
</dbReference>
<accession>A0A286D2M5</accession>
<sequence length="140" mass="15133">MMNLPMRIRRARNLSRITQSELANRLNIKRSAVSQWENAAGTTPSVSHLIRIALETDVSFEWLATGRGTARSALEGSGEAVILKDFAQDELESRGLVALGRLSQPKKRVAVAIIELLSGVIAVDPARAGSGVEVSPRFPS</sequence>